<dbReference type="InterPro" id="IPR050625">
    <property type="entry name" value="ParA/MinD_ATPase"/>
</dbReference>
<protein>
    <submittedName>
        <fullName evidence="4">MinD/ParA family protein</fullName>
    </submittedName>
</protein>
<dbReference type="Pfam" id="PF01656">
    <property type="entry name" value="CbiA"/>
    <property type="match status" value="1"/>
</dbReference>
<name>A0AAE5CD03_9BACT</name>
<keyword evidence="2" id="KW-0067">ATP-binding</keyword>
<evidence type="ECO:0000313" key="5">
    <source>
        <dbReference type="Proteomes" id="UP000702544"/>
    </source>
</evidence>
<proteinExistence type="predicted"/>
<organism evidence="4 5">
    <name type="scientific">Candidatus Kutchimonas denitrificans</name>
    <dbReference type="NCBI Taxonomy" id="3056748"/>
    <lineage>
        <taxon>Bacteria</taxon>
        <taxon>Pseudomonadati</taxon>
        <taxon>Gemmatimonadota</taxon>
        <taxon>Gemmatimonadia</taxon>
        <taxon>Candidatus Palauibacterales</taxon>
        <taxon>Candidatus Palauibacteraceae</taxon>
        <taxon>Candidatus Kutchimonas</taxon>
    </lineage>
</organism>
<dbReference type="PANTHER" id="PTHR43384:SF4">
    <property type="entry name" value="CELLULOSE BIOSYNTHESIS PROTEIN BCSQ-RELATED"/>
    <property type="match status" value="1"/>
</dbReference>
<dbReference type="Gene3D" id="3.40.50.300">
    <property type="entry name" value="P-loop containing nucleotide triphosphate hydrolases"/>
    <property type="match status" value="1"/>
</dbReference>
<dbReference type="InterPro" id="IPR002586">
    <property type="entry name" value="CobQ/CobB/MinD/ParA_Nub-bd_dom"/>
</dbReference>
<reference evidence="4 5" key="1">
    <citation type="submission" date="2020-01" db="EMBL/GenBank/DDBJ databases">
        <title>Genomes assembled from Gulf of Kutch pelagic sediment metagenomes.</title>
        <authorList>
            <person name="Chandrashekar M."/>
            <person name="Mahajan M.S."/>
            <person name="Dave K.J."/>
            <person name="Vatsa P."/>
            <person name="Nathani N.M."/>
        </authorList>
    </citation>
    <scope>NUCLEOTIDE SEQUENCE [LARGE SCALE GENOMIC DNA]</scope>
    <source>
        <strain evidence="4">KS3-K002</strain>
    </source>
</reference>
<dbReference type="InterPro" id="IPR033875">
    <property type="entry name" value="FlhG"/>
</dbReference>
<dbReference type="Proteomes" id="UP000702544">
    <property type="component" value="Unassembled WGS sequence"/>
</dbReference>
<dbReference type="InterPro" id="IPR025501">
    <property type="entry name" value="MinD_FleN"/>
</dbReference>
<dbReference type="GO" id="GO:0009898">
    <property type="term" value="C:cytoplasmic side of plasma membrane"/>
    <property type="evidence" value="ECO:0007669"/>
    <property type="project" value="TreeGrafter"/>
</dbReference>
<sequence length="263" mass="27946">MVEATETRMGPAKAVELGNAVAIASGKGGVGKTWLSITLCHALARTGRKALLFDGDLGLANVDIQLGLAPRRDLGGVLAGRIRLHEAVSAYREGGFDIVAGRSGTGSLANLPAERLAGLAAELAQLGPAYDHVILDLGAGVERTVRQLATRARTCLVMTTDEPTAMTDAYAFIKLMRLQKPEADLRVVVNLAASEHEGERTYATLRKACESFLGVVPPLAGIVRHDARVKDSIRHQAPLLVRHPNTEAAADIEALARRLLETP</sequence>
<comment type="caution">
    <text evidence="4">The sequence shown here is derived from an EMBL/GenBank/DDBJ whole genome shotgun (WGS) entry which is preliminary data.</text>
</comment>
<gene>
    <name evidence="4" type="ORF">GWO12_14840</name>
</gene>
<evidence type="ECO:0000256" key="2">
    <source>
        <dbReference type="ARBA" id="ARBA00022840"/>
    </source>
</evidence>
<dbReference type="GO" id="GO:0005524">
    <property type="term" value="F:ATP binding"/>
    <property type="evidence" value="ECO:0007669"/>
    <property type="project" value="UniProtKB-KW"/>
</dbReference>
<dbReference type="EMBL" id="JAACAK010000123">
    <property type="protein sequence ID" value="NIR76365.1"/>
    <property type="molecule type" value="Genomic_DNA"/>
</dbReference>
<dbReference type="PIRSF" id="PIRSF003092">
    <property type="entry name" value="MinD"/>
    <property type="match status" value="1"/>
</dbReference>
<dbReference type="CDD" id="cd02038">
    <property type="entry name" value="FlhG-like"/>
    <property type="match status" value="1"/>
</dbReference>
<feature type="domain" description="CobQ/CobB/MinD/ParA nucleotide binding" evidence="3">
    <location>
        <begin position="21"/>
        <end position="233"/>
    </location>
</feature>
<dbReference type="SUPFAM" id="SSF52540">
    <property type="entry name" value="P-loop containing nucleoside triphosphate hydrolases"/>
    <property type="match status" value="1"/>
</dbReference>
<keyword evidence="1" id="KW-0547">Nucleotide-binding</keyword>
<dbReference type="PANTHER" id="PTHR43384">
    <property type="entry name" value="SEPTUM SITE-DETERMINING PROTEIN MIND HOMOLOG, CHLOROPLASTIC-RELATED"/>
    <property type="match status" value="1"/>
</dbReference>
<accession>A0AAE5CD03</accession>
<evidence type="ECO:0000259" key="3">
    <source>
        <dbReference type="Pfam" id="PF01656"/>
    </source>
</evidence>
<dbReference type="AlphaFoldDB" id="A0AAE5CD03"/>
<evidence type="ECO:0000313" key="4">
    <source>
        <dbReference type="EMBL" id="NIR76365.1"/>
    </source>
</evidence>
<evidence type="ECO:0000256" key="1">
    <source>
        <dbReference type="ARBA" id="ARBA00022741"/>
    </source>
</evidence>
<dbReference type="GO" id="GO:0016887">
    <property type="term" value="F:ATP hydrolysis activity"/>
    <property type="evidence" value="ECO:0007669"/>
    <property type="project" value="TreeGrafter"/>
</dbReference>
<dbReference type="GO" id="GO:0005829">
    <property type="term" value="C:cytosol"/>
    <property type="evidence" value="ECO:0007669"/>
    <property type="project" value="TreeGrafter"/>
</dbReference>
<dbReference type="InterPro" id="IPR027417">
    <property type="entry name" value="P-loop_NTPase"/>
</dbReference>
<dbReference type="GO" id="GO:0051782">
    <property type="term" value="P:negative regulation of cell division"/>
    <property type="evidence" value="ECO:0007669"/>
    <property type="project" value="TreeGrafter"/>
</dbReference>